<sequence>MVAGLPHQPRVTGGRIGDQVEQAGAIGRGEGIANGMNGDHRVSGLRKGTARAGLPLPRRPVAQMMLPVIPVKSP</sequence>
<dbReference type="Proteomes" id="UP001337723">
    <property type="component" value="Chromosome"/>
</dbReference>
<evidence type="ECO:0000313" key="1">
    <source>
        <dbReference type="EMBL" id="BDW84751.1"/>
    </source>
</evidence>
<protein>
    <submittedName>
        <fullName evidence="1">Uncharacterized protein</fullName>
    </submittedName>
</protein>
<accession>A0AA48KM48</accession>
<name>A0AA48KM48_9RHOB</name>
<dbReference type="AlphaFoldDB" id="A0AA48KM48"/>
<dbReference type="KEGG" id="rmai:MACH21_09280"/>
<reference evidence="1 2" key="1">
    <citation type="submission" date="2023-01" db="EMBL/GenBank/DDBJ databases">
        <title>Complete genome sequence of Roseicyclus marinus strain Dej080120_10.</title>
        <authorList>
            <person name="Ueki S."/>
            <person name="Maruyama F."/>
        </authorList>
    </citation>
    <scope>NUCLEOTIDE SEQUENCE [LARGE SCALE GENOMIC DNA]</scope>
    <source>
        <strain evidence="1 2">Dej080120_10</strain>
    </source>
</reference>
<gene>
    <name evidence="1" type="ORF">MACH21_09280</name>
</gene>
<keyword evidence="2" id="KW-1185">Reference proteome</keyword>
<dbReference type="EMBL" id="AP027266">
    <property type="protein sequence ID" value="BDW84751.1"/>
    <property type="molecule type" value="Genomic_DNA"/>
</dbReference>
<evidence type="ECO:0000313" key="2">
    <source>
        <dbReference type="Proteomes" id="UP001337723"/>
    </source>
</evidence>
<organism evidence="1 2">
    <name type="scientific">Roseicyclus marinus</name>
    <dbReference type="NCBI Taxonomy" id="2161673"/>
    <lineage>
        <taxon>Bacteria</taxon>
        <taxon>Pseudomonadati</taxon>
        <taxon>Pseudomonadota</taxon>
        <taxon>Alphaproteobacteria</taxon>
        <taxon>Rhodobacterales</taxon>
        <taxon>Roseobacteraceae</taxon>
        <taxon>Roseicyclus</taxon>
    </lineage>
</organism>
<proteinExistence type="predicted"/>